<dbReference type="OrthoDB" id="10267175at2759"/>
<dbReference type="SUPFAM" id="SSF52518">
    <property type="entry name" value="Thiamin diphosphate-binding fold (THDP-binding)"/>
    <property type="match status" value="2"/>
</dbReference>
<gene>
    <name evidence="8" type="ORF">MBM_05149</name>
</gene>
<dbReference type="GO" id="GO:0016020">
    <property type="term" value="C:membrane"/>
    <property type="evidence" value="ECO:0007669"/>
    <property type="project" value="UniProtKB-SubCell"/>
</dbReference>
<keyword evidence="3 6" id="KW-0812">Transmembrane</keyword>
<dbReference type="STRING" id="1072389.K1WGM0"/>
<feature type="transmembrane region" description="Helical" evidence="6">
    <location>
        <begin position="908"/>
        <end position="929"/>
    </location>
</feature>
<evidence type="ECO:0000256" key="6">
    <source>
        <dbReference type="SAM" id="Phobius"/>
    </source>
</evidence>
<keyword evidence="5 6" id="KW-0472">Membrane</keyword>
<comment type="subcellular location">
    <subcellularLocation>
        <location evidence="2">Membrane</location>
    </subcellularLocation>
</comment>
<dbReference type="SMART" id="SM00861">
    <property type="entry name" value="Transket_pyr"/>
    <property type="match status" value="1"/>
</dbReference>
<evidence type="ECO:0000256" key="3">
    <source>
        <dbReference type="ARBA" id="ARBA00022692"/>
    </source>
</evidence>
<feature type="transmembrane region" description="Helical" evidence="6">
    <location>
        <begin position="755"/>
        <end position="775"/>
    </location>
</feature>
<dbReference type="InterPro" id="IPR005475">
    <property type="entry name" value="Transketolase-like_Pyr-bd"/>
</dbReference>
<dbReference type="Gene3D" id="3.40.50.920">
    <property type="match status" value="1"/>
</dbReference>
<feature type="transmembrane region" description="Helical" evidence="6">
    <location>
        <begin position="941"/>
        <end position="963"/>
    </location>
</feature>
<dbReference type="GO" id="GO:0006091">
    <property type="term" value="P:generation of precursor metabolites and energy"/>
    <property type="evidence" value="ECO:0007669"/>
    <property type="project" value="UniProtKB-ARBA"/>
</dbReference>
<dbReference type="Pfam" id="PF01490">
    <property type="entry name" value="Aa_trans"/>
    <property type="match status" value="1"/>
</dbReference>
<protein>
    <submittedName>
        <fullName evidence="8">Transketolase</fullName>
    </submittedName>
</protein>
<evidence type="ECO:0000313" key="8">
    <source>
        <dbReference type="EMBL" id="EKD16680.1"/>
    </source>
</evidence>
<evidence type="ECO:0000259" key="7">
    <source>
        <dbReference type="SMART" id="SM00861"/>
    </source>
</evidence>
<dbReference type="Gene3D" id="3.40.50.970">
    <property type="match status" value="2"/>
</dbReference>
<dbReference type="Proteomes" id="UP000006753">
    <property type="component" value="Unassembled WGS sequence"/>
</dbReference>
<dbReference type="InParanoid" id="K1WGM0"/>
<dbReference type="CDD" id="cd00568">
    <property type="entry name" value="TPP_enzymes"/>
    <property type="match status" value="1"/>
</dbReference>
<dbReference type="eggNOG" id="KOG0523">
    <property type="taxonomic scope" value="Eukaryota"/>
</dbReference>
<feature type="transmembrane region" description="Helical" evidence="6">
    <location>
        <begin position="1025"/>
        <end position="1044"/>
    </location>
</feature>
<sequence length="1139" mass="122892">MASATAEFGIDVLARYKPIALDPASPKLSAEQKADLLSNISLLLDTIVYFTASGAARGDTIPEVCILEAFFKHSSEKYMPVIYDESGHRVTTQYLLSLTPGVAFSSGRLGHLWSFVNGVALAHPEKTLFMLGSDGSQQEGDDAEAARLAVAQGLNVKLLLDDNDVTIAGHPSEYLRGYSLLKTLEGHGLKTIVAQGEDIDELYAAVCTAVTTEGPAAVVVKRKMAPGIKGLEGSTHADDVIPVKKAVEYLQSKGYDQAVSKLEAITPNSLAYLYSGSGSEKFANRVVFGEAVCKVLEPLSKEEAKRRVLVIDSDLAGSTGLSVIAKNHPEVFLASGIMERGNFTAAAGFGATKDKVGVFSTFSAFCEMIISEITMARLNFANVLCHFSHSGVDEMADNTCHFGLNTFFADNGLVDGDTTRLYFPADANQMRATVSKVFWDQGIRLVISTGAKVPLIFKEGTQEPYYGAGYEFTPSKDDFIRTGKVGYVVCYGEMVYRALDAVDRLRAEGVDVGLVNKSTLNVVDEAATRIYGSGPFVLVVESLNQKTGLGSKMGTWLLERQLTPKYKYIGTTKEGCGGLGEQIFHQGLDAQSVMKAVRSLQPFRLHRTASTPKHEAAYHQHLTEVLYHSTTVTVQPYNRTTVQQITGKRCPVPAEPEPGASNEIFFGPAVRLVTCSKSSTKKGMAAAESQWEPTKEISGHDDQGVVAGDVEDLERDGHANFNRLGWKRLTVVLLVEAIALGALSIPSAFATLGMVPGVITTVGLGFVAIYTSYIVGQVKLKFPHVAHYADAGRLIAGKFGYELIGAMFSLQLIFLVGSHCLTGTIAFLKITESSTCSLVFGVISAVILLLLALPPSFADVAILGYIDFVSIIGAIGITVIATGLTRGDMPAQADWSAWPKENTSFTDGFIAISNIVFAYSFAVCQFSFMDEMHTPKDFVKSIWALGLIEIVIYTVTGSLIYAFVGKDVESPALLSAGPLMAKIAFGVALPVIFISGSINGTVVGRYLHGRMYKDSIVRFINTKQGWLTWILFITVITVIAWVIAEAIPFFSDLLSISSALFISGFTFYFPAIFWFMLLKEGKWNATKMNILLSLVNVAVFLIGMIVLVGGTYSSIVDIKDQYSSGAVRGAFTCAPIGSE</sequence>
<dbReference type="HOGENOM" id="CLU_277991_0_0_1"/>
<dbReference type="EMBL" id="JH921438">
    <property type="protein sequence ID" value="EKD16680.1"/>
    <property type="molecule type" value="Genomic_DNA"/>
</dbReference>
<feature type="transmembrane region" description="Helical" evidence="6">
    <location>
        <begin position="1056"/>
        <end position="1078"/>
    </location>
</feature>
<reference evidence="8 9" key="1">
    <citation type="journal article" date="2012" name="BMC Genomics">
        <title>Sequencing the genome of Marssonina brunnea reveals fungus-poplar co-evolution.</title>
        <authorList>
            <person name="Zhu S."/>
            <person name="Cao Y.-Z."/>
            <person name="Jiang C."/>
            <person name="Tan B.-Y."/>
            <person name="Wang Z."/>
            <person name="Feng S."/>
            <person name="Zhang L."/>
            <person name="Su X.-H."/>
            <person name="Brejova B."/>
            <person name="Vinar T."/>
            <person name="Xu M."/>
            <person name="Wang M.-X."/>
            <person name="Zhang S.-G."/>
            <person name="Huang M.-R."/>
            <person name="Wu R."/>
            <person name="Zhou Y."/>
        </authorList>
    </citation>
    <scope>NUCLEOTIDE SEQUENCE [LARGE SCALE GENOMIC DNA]</scope>
    <source>
        <strain evidence="8 9">MB_m1</strain>
    </source>
</reference>
<dbReference type="KEGG" id="mbe:MBM_05149"/>
<feature type="transmembrane region" description="Helical" evidence="6">
    <location>
        <begin position="834"/>
        <end position="853"/>
    </location>
</feature>
<feature type="transmembrane region" description="Helical" evidence="6">
    <location>
        <begin position="803"/>
        <end position="828"/>
    </location>
</feature>
<dbReference type="InterPro" id="IPR033248">
    <property type="entry name" value="Transketolase_C"/>
</dbReference>
<dbReference type="InterPro" id="IPR051157">
    <property type="entry name" value="PDH/Transketolase"/>
</dbReference>
<evidence type="ECO:0000256" key="1">
    <source>
        <dbReference type="ARBA" id="ARBA00001964"/>
    </source>
</evidence>
<dbReference type="Pfam" id="PF02780">
    <property type="entry name" value="Transketolase_C"/>
    <property type="match status" value="1"/>
</dbReference>
<keyword evidence="4 6" id="KW-1133">Transmembrane helix</keyword>
<evidence type="ECO:0000256" key="5">
    <source>
        <dbReference type="ARBA" id="ARBA00023136"/>
    </source>
</evidence>
<dbReference type="InterPro" id="IPR009014">
    <property type="entry name" value="Transketo_C/PFOR_II"/>
</dbReference>
<evidence type="ECO:0000256" key="4">
    <source>
        <dbReference type="ARBA" id="ARBA00022989"/>
    </source>
</evidence>
<dbReference type="InterPro" id="IPR029061">
    <property type="entry name" value="THDP-binding"/>
</dbReference>
<name>K1WGM0_MARBU</name>
<keyword evidence="9" id="KW-1185">Reference proteome</keyword>
<proteinExistence type="predicted"/>
<accession>K1WGM0</accession>
<dbReference type="InterPro" id="IPR013057">
    <property type="entry name" value="AA_transpt_TM"/>
</dbReference>
<feature type="transmembrane region" description="Helical" evidence="6">
    <location>
        <begin position="860"/>
        <end position="881"/>
    </location>
</feature>
<organism evidence="8 9">
    <name type="scientific">Marssonina brunnea f. sp. multigermtubi (strain MB_m1)</name>
    <name type="common">Marssonina leaf spot fungus</name>
    <dbReference type="NCBI Taxonomy" id="1072389"/>
    <lineage>
        <taxon>Eukaryota</taxon>
        <taxon>Fungi</taxon>
        <taxon>Dikarya</taxon>
        <taxon>Ascomycota</taxon>
        <taxon>Pezizomycotina</taxon>
        <taxon>Leotiomycetes</taxon>
        <taxon>Helotiales</taxon>
        <taxon>Drepanopezizaceae</taxon>
        <taxon>Drepanopeziza</taxon>
    </lineage>
</organism>
<feature type="transmembrane region" description="Helical" evidence="6">
    <location>
        <begin position="983"/>
        <end position="1004"/>
    </location>
</feature>
<dbReference type="GeneID" id="18761084"/>
<dbReference type="AlphaFoldDB" id="K1WGM0"/>
<evidence type="ECO:0000256" key="2">
    <source>
        <dbReference type="ARBA" id="ARBA00004370"/>
    </source>
</evidence>
<dbReference type="PANTHER" id="PTHR43825">
    <property type="entry name" value="PYRUVATE DEHYDROGENASE E1 COMPONENT"/>
    <property type="match status" value="1"/>
</dbReference>
<evidence type="ECO:0000313" key="9">
    <source>
        <dbReference type="Proteomes" id="UP000006753"/>
    </source>
</evidence>
<dbReference type="PANTHER" id="PTHR43825:SF1">
    <property type="entry name" value="TRANSKETOLASE-LIKE PYRIMIDINE-BINDING DOMAIN-CONTAINING PROTEIN"/>
    <property type="match status" value="1"/>
</dbReference>
<feature type="transmembrane region" description="Helical" evidence="6">
    <location>
        <begin position="1090"/>
        <end position="1112"/>
    </location>
</feature>
<dbReference type="SUPFAM" id="SSF52922">
    <property type="entry name" value="TK C-terminal domain-like"/>
    <property type="match status" value="1"/>
</dbReference>
<dbReference type="Pfam" id="PF02779">
    <property type="entry name" value="Transket_pyr"/>
    <property type="match status" value="1"/>
</dbReference>
<comment type="cofactor">
    <cofactor evidence="1">
        <name>thiamine diphosphate</name>
        <dbReference type="ChEBI" id="CHEBI:58937"/>
    </cofactor>
</comment>
<feature type="domain" description="Transketolase-like pyrimidine-binding" evidence="7">
    <location>
        <begin position="282"/>
        <end position="455"/>
    </location>
</feature>